<accession>A0A401YU86</accession>
<dbReference type="AlphaFoldDB" id="A0A401YU86"/>
<dbReference type="OrthoDB" id="4269430at2"/>
<sequence length="77" mass="8380">MSGFLDKARKMAEDTMNTGKQKVEEVQVGRDASALLKKLGAAYWKEQRGGGSHEEVTRALAALDEHVAKHGDAALRD</sequence>
<gene>
    <name evidence="1" type="ORF">EHYA_05862</name>
</gene>
<organism evidence="1 2">
    <name type="scientific">Embleya hyalina</name>
    <dbReference type="NCBI Taxonomy" id="516124"/>
    <lineage>
        <taxon>Bacteria</taxon>
        <taxon>Bacillati</taxon>
        <taxon>Actinomycetota</taxon>
        <taxon>Actinomycetes</taxon>
        <taxon>Kitasatosporales</taxon>
        <taxon>Streptomycetaceae</taxon>
        <taxon>Embleya</taxon>
    </lineage>
</organism>
<name>A0A401YU86_9ACTN</name>
<protein>
    <submittedName>
        <fullName evidence="1">Uncharacterized protein</fullName>
    </submittedName>
</protein>
<comment type="caution">
    <text evidence="1">The sequence shown here is derived from an EMBL/GenBank/DDBJ whole genome shotgun (WGS) entry which is preliminary data.</text>
</comment>
<keyword evidence="2" id="KW-1185">Reference proteome</keyword>
<evidence type="ECO:0000313" key="1">
    <source>
        <dbReference type="EMBL" id="GCD98162.1"/>
    </source>
</evidence>
<proteinExistence type="predicted"/>
<dbReference type="RefSeq" id="WP_126640073.1">
    <property type="nucleotide sequence ID" value="NZ_BIFH01000026.1"/>
</dbReference>
<evidence type="ECO:0000313" key="2">
    <source>
        <dbReference type="Proteomes" id="UP000286931"/>
    </source>
</evidence>
<dbReference type="Proteomes" id="UP000286931">
    <property type="component" value="Unassembled WGS sequence"/>
</dbReference>
<reference evidence="1 2" key="1">
    <citation type="submission" date="2018-12" db="EMBL/GenBank/DDBJ databases">
        <title>Draft genome sequence of Embleya hyalina NBRC 13850T.</title>
        <authorList>
            <person name="Komaki H."/>
            <person name="Hosoyama A."/>
            <person name="Kimura A."/>
            <person name="Ichikawa N."/>
            <person name="Tamura T."/>
        </authorList>
    </citation>
    <scope>NUCLEOTIDE SEQUENCE [LARGE SCALE GENOMIC DNA]</scope>
    <source>
        <strain evidence="1 2">NBRC 13850</strain>
    </source>
</reference>
<dbReference type="EMBL" id="BIFH01000026">
    <property type="protein sequence ID" value="GCD98162.1"/>
    <property type="molecule type" value="Genomic_DNA"/>
</dbReference>